<keyword evidence="2" id="KW-0813">Transport</keyword>
<evidence type="ECO:0000313" key="8">
    <source>
        <dbReference type="Proteomes" id="UP000030853"/>
    </source>
</evidence>
<evidence type="ECO:0000256" key="4">
    <source>
        <dbReference type="ARBA" id="ARBA00022840"/>
    </source>
</evidence>
<evidence type="ECO:0000259" key="6">
    <source>
        <dbReference type="PROSITE" id="PS50893"/>
    </source>
</evidence>
<evidence type="ECO:0000256" key="5">
    <source>
        <dbReference type="ARBA" id="ARBA00022970"/>
    </source>
</evidence>
<dbReference type="PROSITE" id="PS00211">
    <property type="entry name" value="ABC_TRANSPORTER_1"/>
    <property type="match status" value="1"/>
</dbReference>
<keyword evidence="3" id="KW-0547">Nucleotide-binding</keyword>
<dbReference type="GO" id="GO:0016887">
    <property type="term" value="F:ATP hydrolysis activity"/>
    <property type="evidence" value="ECO:0007669"/>
    <property type="project" value="InterPro"/>
</dbReference>
<dbReference type="InterPro" id="IPR003593">
    <property type="entry name" value="AAA+_ATPase"/>
</dbReference>
<dbReference type="SUPFAM" id="SSF52540">
    <property type="entry name" value="P-loop containing nucleoside triphosphate hydrolases"/>
    <property type="match status" value="1"/>
</dbReference>
<dbReference type="Proteomes" id="UP000030853">
    <property type="component" value="Unassembled WGS sequence"/>
</dbReference>
<gene>
    <name evidence="7" type="ORF">QU24_26095</name>
</gene>
<reference evidence="7 8" key="1">
    <citation type="submission" date="2014-11" db="EMBL/GenBank/DDBJ databases">
        <title>Genome sequencing of Pantoea rodasii ND03.</title>
        <authorList>
            <person name="Muhamad Yunos N.Y."/>
            <person name="Chan K.-G."/>
        </authorList>
    </citation>
    <scope>NUCLEOTIDE SEQUENCE [LARGE SCALE GENOMIC DNA]</scope>
    <source>
        <strain evidence="7 8">ND03</strain>
    </source>
</reference>
<dbReference type="Gene3D" id="3.40.50.300">
    <property type="entry name" value="P-loop containing nucleotide triphosphate hydrolases"/>
    <property type="match status" value="1"/>
</dbReference>
<dbReference type="PROSITE" id="PS50893">
    <property type="entry name" value="ABC_TRANSPORTER_2"/>
    <property type="match status" value="1"/>
</dbReference>
<keyword evidence="5" id="KW-0029">Amino-acid transport</keyword>
<dbReference type="CDD" id="cd03224">
    <property type="entry name" value="ABC_TM1139_LivF_branched"/>
    <property type="match status" value="1"/>
</dbReference>
<dbReference type="InterPro" id="IPR027417">
    <property type="entry name" value="P-loop_NTPase"/>
</dbReference>
<comment type="similarity">
    <text evidence="1">Belongs to the ABC transporter superfamily. Drug exporter-2 (TC 3.A.1.117) family.</text>
</comment>
<dbReference type="RefSeq" id="WP_039337180.1">
    <property type="nucleotide sequence ID" value="NZ_JTJJ01000157.1"/>
</dbReference>
<dbReference type="InterPro" id="IPR003439">
    <property type="entry name" value="ABC_transporter-like_ATP-bd"/>
</dbReference>
<feature type="domain" description="ABC transporter" evidence="6">
    <location>
        <begin position="2"/>
        <end position="233"/>
    </location>
</feature>
<sequence>MLEIKEMVSGYNKIPVLHLSELFVGAKSFTGVLGRNGMGKTTLLRTIMGELPAWQGSIALNGIDITRYQAHQRAAAGIGFVPQGRQIFPLLTVEENLRMGCVKHFSRAGQIIEQMLEIFPRLKRLLAQPGGALSGGEQQLLALARCLCGQPQLVLLDEPTEGIQPNICEEIIETLQRLRHEMDISIILVEQDIEFLYALSDRIHVIEKGQIVQQIDPRTQPSASVAEQFLGFHA</sequence>
<dbReference type="AlphaFoldDB" id="A0A0B1QXR8"/>
<dbReference type="GO" id="GO:0005524">
    <property type="term" value="F:ATP binding"/>
    <property type="evidence" value="ECO:0007669"/>
    <property type="project" value="UniProtKB-KW"/>
</dbReference>
<keyword evidence="4 7" id="KW-0067">ATP-binding</keyword>
<dbReference type="GO" id="GO:0015807">
    <property type="term" value="P:L-amino acid transport"/>
    <property type="evidence" value="ECO:0007669"/>
    <property type="project" value="TreeGrafter"/>
</dbReference>
<proteinExistence type="inferred from homology"/>
<dbReference type="Pfam" id="PF00005">
    <property type="entry name" value="ABC_tran"/>
    <property type="match status" value="1"/>
</dbReference>
<dbReference type="InterPro" id="IPR017871">
    <property type="entry name" value="ABC_transporter-like_CS"/>
</dbReference>
<dbReference type="InterPro" id="IPR052156">
    <property type="entry name" value="BCAA_Transport_ATP-bd_LivF"/>
</dbReference>
<accession>A0A0B1QXR8</accession>
<dbReference type="SMART" id="SM00382">
    <property type="entry name" value="AAA"/>
    <property type="match status" value="1"/>
</dbReference>
<evidence type="ECO:0000313" key="7">
    <source>
        <dbReference type="EMBL" id="KHJ65164.1"/>
    </source>
</evidence>
<evidence type="ECO:0000256" key="1">
    <source>
        <dbReference type="ARBA" id="ARBA00006526"/>
    </source>
</evidence>
<organism evidence="7 8">
    <name type="scientific">Pantoea rodasii</name>
    <dbReference type="NCBI Taxonomy" id="1076549"/>
    <lineage>
        <taxon>Bacteria</taxon>
        <taxon>Pseudomonadati</taxon>
        <taxon>Pseudomonadota</taxon>
        <taxon>Gammaproteobacteria</taxon>
        <taxon>Enterobacterales</taxon>
        <taxon>Erwiniaceae</taxon>
        <taxon>Pantoea</taxon>
    </lineage>
</organism>
<dbReference type="GO" id="GO:0015658">
    <property type="term" value="F:branched-chain amino acid transmembrane transporter activity"/>
    <property type="evidence" value="ECO:0007669"/>
    <property type="project" value="TreeGrafter"/>
</dbReference>
<name>A0A0B1QXR8_9GAMM</name>
<protein>
    <submittedName>
        <fullName evidence="7">Urea ABC transporter ATP-binding protein</fullName>
    </submittedName>
</protein>
<comment type="caution">
    <text evidence="7">The sequence shown here is derived from an EMBL/GenBank/DDBJ whole genome shotgun (WGS) entry which is preliminary data.</text>
</comment>
<evidence type="ECO:0000256" key="3">
    <source>
        <dbReference type="ARBA" id="ARBA00022741"/>
    </source>
</evidence>
<evidence type="ECO:0000256" key="2">
    <source>
        <dbReference type="ARBA" id="ARBA00022448"/>
    </source>
</evidence>
<dbReference type="EMBL" id="JTJJ01000157">
    <property type="protein sequence ID" value="KHJ65164.1"/>
    <property type="molecule type" value="Genomic_DNA"/>
</dbReference>
<dbReference type="PANTHER" id="PTHR43820">
    <property type="entry name" value="HIGH-AFFINITY BRANCHED-CHAIN AMINO ACID TRANSPORT ATP-BINDING PROTEIN LIVF"/>
    <property type="match status" value="1"/>
</dbReference>
<dbReference type="PANTHER" id="PTHR43820:SF5">
    <property type="entry name" value="HIGH-AFFINITY BRANCHED-CHAIN AMINO ACID TRANSPORT ATP-BINDING PROTEIN"/>
    <property type="match status" value="1"/>
</dbReference>